<protein>
    <submittedName>
        <fullName evidence="3">Pentatricopeptide repeat-containing protein At1g53330</fullName>
    </submittedName>
</protein>
<accession>A0ABP0J2W4</accession>
<sequence>MGRLGDRGANCGSRLAGGTWATSGGCGSRFGRAKKAKQRVKASHKPMSHSQAAQADACVATTVRRDAAEPTAPRPSPRGQVLVDEDALIALCILHGLEAPESDGVADVGRFRLARESSAQLRKALAETEAAHFAFASRGLMLSDAFRRWRRWAADLSFQRSVSALLSRTTGPGRVLAVVSSIEEKRRRLLCMEAFLRWTTVLRWKSSSPKAAQTAQVIHPAWTVAAAAPPVTMRVSSAPQAVRAASCPSCGNVYLPDSIFCRRCGRKRDLVSLDIMRPSSVTLPQGATRTAAPVTVPVTAAPVTVPVTAFAPVTVTGGTASPTSVTSIRGEDGRVLPPRQGVVSTQAALALFLQELPDVPRSELEDRDEGDPLFLLIRASARAAAWQAGLALVEDQRQLPQRTLNALLKAVAAQQQFQQALTLLPADPHASSWQALLGAAVSTSCWEHAIALLQCSARPSGRALSACGSALARARRWAEALWLMEAAQKPVPAAFLTAVLGALGKVRKWQLAQALLKESSESVDRTAYNAALQAVGWQRSAQLLREMQKQGLLPDLFSFATLLSTLSRAAAWERALLVAEDMSASSISSDALSSGALLHALSKAFRWREALVFLDEKPPGAATGRNMPKKLYFLNSPTAARRHGKQGRSDAAATLRRKIKKCGSQSELLSLVRSAVNDGTLEASVIGAAMQTCGNRGWWAELMEIRKIQKEQCVELFPIQRGIALTALTLCLKKGHRFRVVESRAQMALALAKEL</sequence>
<dbReference type="PANTHER" id="PTHR47447:SF17">
    <property type="entry name" value="OS12G0638900 PROTEIN"/>
    <property type="match status" value="1"/>
</dbReference>
<comment type="caution">
    <text evidence="3">The sequence shown here is derived from an EMBL/GenBank/DDBJ whole genome shotgun (WGS) entry which is preliminary data.</text>
</comment>
<name>A0ABP0J2W4_9DINO</name>
<dbReference type="EMBL" id="CAXAMM010005792">
    <property type="protein sequence ID" value="CAK9008643.1"/>
    <property type="molecule type" value="Genomic_DNA"/>
</dbReference>
<gene>
    <name evidence="3" type="ORF">SCF082_LOCUS9958</name>
</gene>
<keyword evidence="1" id="KW-0677">Repeat</keyword>
<organism evidence="3 4">
    <name type="scientific">Durusdinium trenchii</name>
    <dbReference type="NCBI Taxonomy" id="1381693"/>
    <lineage>
        <taxon>Eukaryota</taxon>
        <taxon>Sar</taxon>
        <taxon>Alveolata</taxon>
        <taxon>Dinophyceae</taxon>
        <taxon>Suessiales</taxon>
        <taxon>Symbiodiniaceae</taxon>
        <taxon>Durusdinium</taxon>
    </lineage>
</organism>
<reference evidence="3 4" key="1">
    <citation type="submission" date="2024-02" db="EMBL/GenBank/DDBJ databases">
        <authorList>
            <person name="Chen Y."/>
            <person name="Shah S."/>
            <person name="Dougan E. K."/>
            <person name="Thang M."/>
            <person name="Chan C."/>
        </authorList>
    </citation>
    <scope>NUCLEOTIDE SEQUENCE [LARGE SCALE GENOMIC DNA]</scope>
</reference>
<evidence type="ECO:0000313" key="3">
    <source>
        <dbReference type="EMBL" id="CAK9008643.1"/>
    </source>
</evidence>
<evidence type="ECO:0000256" key="2">
    <source>
        <dbReference type="SAM" id="MobiDB-lite"/>
    </source>
</evidence>
<evidence type="ECO:0000313" key="4">
    <source>
        <dbReference type="Proteomes" id="UP001642464"/>
    </source>
</evidence>
<dbReference type="Gene3D" id="1.25.40.10">
    <property type="entry name" value="Tetratricopeptide repeat domain"/>
    <property type="match status" value="2"/>
</dbReference>
<dbReference type="PROSITE" id="PS51257">
    <property type="entry name" value="PROKAR_LIPOPROTEIN"/>
    <property type="match status" value="1"/>
</dbReference>
<feature type="region of interest" description="Disordered" evidence="2">
    <location>
        <begin position="33"/>
        <end position="56"/>
    </location>
</feature>
<dbReference type="InterPro" id="IPR011990">
    <property type="entry name" value="TPR-like_helical_dom_sf"/>
</dbReference>
<feature type="compositionally biased region" description="Basic residues" evidence="2">
    <location>
        <begin position="33"/>
        <end position="47"/>
    </location>
</feature>
<evidence type="ECO:0000256" key="1">
    <source>
        <dbReference type="ARBA" id="ARBA00022737"/>
    </source>
</evidence>
<keyword evidence="4" id="KW-1185">Reference proteome</keyword>
<dbReference type="PANTHER" id="PTHR47447">
    <property type="entry name" value="OS03G0856100 PROTEIN"/>
    <property type="match status" value="1"/>
</dbReference>
<dbReference type="Proteomes" id="UP001642464">
    <property type="component" value="Unassembled WGS sequence"/>
</dbReference>
<proteinExistence type="predicted"/>